<protein>
    <submittedName>
        <fullName evidence="2">Uncharacterized protein</fullName>
    </submittedName>
</protein>
<evidence type="ECO:0000313" key="3">
    <source>
        <dbReference type="Proteomes" id="UP001500326"/>
    </source>
</evidence>
<sequence>MTAVTWDAVRPFIEYSESPHYYLGGAFVWSTPPGGFLAAFTGGSLSQDDPTSQILTGIFPAKDAVSAEVAARVQLHVHYQDRDPVIATTVKFYGGTLNLQEFTTIADDMRGGWNPDPPAFTGTTSELLLFGGTQSLLVLSAVVYSDVPIRGQALPSGRDVVAWPFEEALALSADSNSLAAIRERYATRSEPPPQGKQPLDDSEQSKTTS</sequence>
<proteinExistence type="predicted"/>
<feature type="region of interest" description="Disordered" evidence="1">
    <location>
        <begin position="182"/>
        <end position="209"/>
    </location>
</feature>
<evidence type="ECO:0000256" key="1">
    <source>
        <dbReference type="SAM" id="MobiDB-lite"/>
    </source>
</evidence>
<dbReference type="Proteomes" id="UP001500326">
    <property type="component" value="Unassembled WGS sequence"/>
</dbReference>
<reference evidence="2 3" key="1">
    <citation type="journal article" date="2019" name="Int. J. Syst. Evol. Microbiol.">
        <title>The Global Catalogue of Microorganisms (GCM) 10K type strain sequencing project: providing services to taxonomists for standard genome sequencing and annotation.</title>
        <authorList>
            <consortium name="The Broad Institute Genomics Platform"/>
            <consortium name="The Broad Institute Genome Sequencing Center for Infectious Disease"/>
            <person name="Wu L."/>
            <person name="Ma J."/>
        </authorList>
    </citation>
    <scope>NUCLEOTIDE SEQUENCE [LARGE SCALE GENOMIC DNA]</scope>
    <source>
        <strain evidence="2 3">JCM 14902</strain>
    </source>
</reference>
<dbReference type="EMBL" id="BAAAOH010000001">
    <property type="protein sequence ID" value="GAA1974484.1"/>
    <property type="molecule type" value="Genomic_DNA"/>
</dbReference>
<evidence type="ECO:0000313" key="2">
    <source>
        <dbReference type="EMBL" id="GAA1974484.1"/>
    </source>
</evidence>
<dbReference type="RefSeq" id="WP_344057983.1">
    <property type="nucleotide sequence ID" value="NZ_BAAAOH010000001.1"/>
</dbReference>
<name>A0ABN2RTY6_9MICO</name>
<organism evidence="2 3">
    <name type="scientific">Microbacterium pumilum</name>
    <dbReference type="NCBI Taxonomy" id="344165"/>
    <lineage>
        <taxon>Bacteria</taxon>
        <taxon>Bacillati</taxon>
        <taxon>Actinomycetota</taxon>
        <taxon>Actinomycetes</taxon>
        <taxon>Micrococcales</taxon>
        <taxon>Microbacteriaceae</taxon>
        <taxon>Microbacterium</taxon>
    </lineage>
</organism>
<keyword evidence="3" id="KW-1185">Reference proteome</keyword>
<gene>
    <name evidence="2" type="ORF">GCM10009777_03760</name>
</gene>
<accession>A0ABN2RTY6</accession>
<comment type="caution">
    <text evidence="2">The sequence shown here is derived from an EMBL/GenBank/DDBJ whole genome shotgun (WGS) entry which is preliminary data.</text>
</comment>